<gene>
    <name evidence="1" type="ORF">AWB69_04301</name>
</gene>
<accession>A0A158HDT7</accession>
<dbReference type="AlphaFoldDB" id="A0A158HDT7"/>
<dbReference type="Pfam" id="PF11672">
    <property type="entry name" value="DUF3268"/>
    <property type="match status" value="1"/>
</dbReference>
<proteinExistence type="predicted"/>
<evidence type="ECO:0000313" key="2">
    <source>
        <dbReference type="Proteomes" id="UP000054683"/>
    </source>
</evidence>
<dbReference type="Proteomes" id="UP000054683">
    <property type="component" value="Unassembled WGS sequence"/>
</dbReference>
<name>A0A158HDT7_9BURK</name>
<reference evidence="1 2" key="1">
    <citation type="submission" date="2016-01" db="EMBL/GenBank/DDBJ databases">
        <authorList>
            <person name="Oliw E.H."/>
        </authorList>
    </citation>
    <scope>NUCLEOTIDE SEQUENCE [LARGE SCALE GENOMIC DNA]</scope>
    <source>
        <strain evidence="1">LMG 27134</strain>
    </source>
</reference>
<dbReference type="InterPro" id="IPR021686">
    <property type="entry name" value="DUF3268"/>
</dbReference>
<evidence type="ECO:0000313" key="1">
    <source>
        <dbReference type="EMBL" id="SAL42562.1"/>
    </source>
</evidence>
<dbReference type="EMBL" id="FCOK02000029">
    <property type="protein sequence ID" value="SAL42562.1"/>
    <property type="molecule type" value="Genomic_DNA"/>
</dbReference>
<sequence length="179" mass="19617">MRPAALPPGPPGSHPAFAIFAVSPGKLSPMRVGRPVQALPHPNCDYCGAKATLVRPGEAAYPYQDDHGPLWLCAPCEAWIGIFARSTRNLPLGRLANAELREWKAKLHAALEPMAEAKARRDGVNIFEARSKGYKWLAGELKIEPKACNINLLDVEQCKAAIDVIEQFERNRRAATPSE</sequence>
<organism evidence="1 2">
    <name type="scientific">Caballeronia udeis</name>
    <dbReference type="NCBI Taxonomy" id="1232866"/>
    <lineage>
        <taxon>Bacteria</taxon>
        <taxon>Pseudomonadati</taxon>
        <taxon>Pseudomonadota</taxon>
        <taxon>Betaproteobacteria</taxon>
        <taxon>Burkholderiales</taxon>
        <taxon>Burkholderiaceae</taxon>
        <taxon>Caballeronia</taxon>
    </lineage>
</organism>
<protein>
    <submittedName>
        <fullName evidence="1">Uncharacterized protein</fullName>
    </submittedName>
</protein>